<sequence>MRISFVLLVFWLGVATTRHVRDQRLLRKVVQDNTGIIEWIVEHIEEAIRELEKESTISNYECLVGMAYVVQDVAKGKFWAIGMIDSSAKIPDGILQANFNDLGVYDQCVAIVNPNPEMPFTGMHCLVDFKITVPADMTFEVDGSTLSITTLLGSNVVTLTLGHCYPSVCKPSTIQDAYNLLAGRVGSMTNGSYNLEIAIDPTDCHLADRDVLQTSDWLVLMVIAMILFTAALSTTLDIAYFRHELKDRRATMGEQAALSFSVFTNGKKLLNLQQGADSINCLNGLKFFSIGWVVLGHRYRYIAQEPVDNLIKMAPALKQWSKMVIFSAPLSVDTFFMISGLLNMYQFMRTRSKKRSYSPVETIVSYIHRFVRITPSYAMAIAFTSTLLYRMGDGPEWDRMIRPVQNDCKTGWWYNILYINNIGIDNYCMLQSWYLSADMQMFWAAPLLMYPLWRWPIVGYVETFLLLGASVAAPLLVSLHFEIPAPIPVTADGDRKDLIMRVLYLPTWTKFTSYVVGIFLGYLLFKIRDGKIDFKMNKVTNMVLWLGTAGIMLFAVFGGFPCFQLDYDYEKNKFYSAFYIGFYRLFWGIGLFWIILACDNGWGGPVNGILSWEIFGPLGKLTYCIYLIHVGVMLVGVASVRHTIYYSDYFEVHSFLGDMVLCVVVAAAFSLLFEAPLMTLEKLVLSPSKPKKRVVPVNMSSDTEAIIPSAPTENDSVLLKRHVRADTTQL</sequence>
<feature type="transmembrane region" description="Helical" evidence="1">
    <location>
        <begin position="575"/>
        <end position="596"/>
    </location>
</feature>
<gene>
    <name evidence="4" type="primary">nrf-6_7</name>
    <name evidence="4" type="ORF">CM83_72694</name>
</gene>
<evidence type="ECO:0000259" key="3">
    <source>
        <dbReference type="SMART" id="SM00703"/>
    </source>
</evidence>
<protein>
    <submittedName>
        <fullName evidence="4">Nose resistant to fluoxetine protein 6</fullName>
    </submittedName>
</protein>
<name>A0A0A9W997_LYGHE</name>
<evidence type="ECO:0000256" key="1">
    <source>
        <dbReference type="SAM" id="Phobius"/>
    </source>
</evidence>
<reference evidence="4" key="2">
    <citation type="submission" date="2014-07" db="EMBL/GenBank/DDBJ databases">
        <authorList>
            <person name="Hull J."/>
        </authorList>
    </citation>
    <scope>NUCLEOTIDE SEQUENCE</scope>
</reference>
<dbReference type="AlphaFoldDB" id="A0A0A9W997"/>
<accession>A0A0A9W997</accession>
<organism evidence="4">
    <name type="scientific">Lygus hesperus</name>
    <name type="common">Western plant bug</name>
    <dbReference type="NCBI Taxonomy" id="30085"/>
    <lineage>
        <taxon>Eukaryota</taxon>
        <taxon>Metazoa</taxon>
        <taxon>Ecdysozoa</taxon>
        <taxon>Arthropoda</taxon>
        <taxon>Hexapoda</taxon>
        <taxon>Insecta</taxon>
        <taxon>Pterygota</taxon>
        <taxon>Neoptera</taxon>
        <taxon>Paraneoptera</taxon>
        <taxon>Hemiptera</taxon>
        <taxon>Heteroptera</taxon>
        <taxon>Panheteroptera</taxon>
        <taxon>Cimicomorpha</taxon>
        <taxon>Miridae</taxon>
        <taxon>Mirini</taxon>
        <taxon>Lygus</taxon>
    </lineage>
</organism>
<dbReference type="PANTHER" id="PTHR11161">
    <property type="entry name" value="O-ACYLTRANSFERASE"/>
    <property type="match status" value="1"/>
</dbReference>
<feature type="signal peptide" evidence="2">
    <location>
        <begin position="1"/>
        <end position="17"/>
    </location>
</feature>
<feature type="chain" id="PRO_5002050481" evidence="2">
    <location>
        <begin position="18"/>
        <end position="730"/>
    </location>
</feature>
<dbReference type="InterPro" id="IPR052728">
    <property type="entry name" value="O2_lipid_transport_reg"/>
</dbReference>
<feature type="transmembrane region" description="Helical" evidence="1">
    <location>
        <begin position="412"/>
        <end position="435"/>
    </location>
</feature>
<keyword evidence="1" id="KW-0812">Transmembrane</keyword>
<keyword evidence="2" id="KW-0732">Signal</keyword>
<keyword evidence="1" id="KW-0472">Membrane</keyword>
<feature type="transmembrane region" description="Helical" evidence="1">
    <location>
        <begin position="543"/>
        <end position="563"/>
    </location>
</feature>
<feature type="domain" description="Nose resistant-to-fluoxetine protein N-terminal" evidence="3">
    <location>
        <begin position="59"/>
        <end position="196"/>
    </location>
</feature>
<dbReference type="Pfam" id="PF20146">
    <property type="entry name" value="NRF"/>
    <property type="match status" value="1"/>
</dbReference>
<dbReference type="InterPro" id="IPR006621">
    <property type="entry name" value="Nose-resist-to-fluoxetine_N"/>
</dbReference>
<feature type="transmembrane region" description="Helical" evidence="1">
    <location>
        <begin position="620"/>
        <end position="640"/>
    </location>
</feature>
<feature type="transmembrane region" description="Helical" evidence="1">
    <location>
        <begin position="455"/>
        <end position="481"/>
    </location>
</feature>
<dbReference type="GO" id="GO:0016747">
    <property type="term" value="F:acyltransferase activity, transferring groups other than amino-acyl groups"/>
    <property type="evidence" value="ECO:0007669"/>
    <property type="project" value="InterPro"/>
</dbReference>
<reference evidence="4" key="1">
    <citation type="journal article" date="2014" name="PLoS ONE">
        <title>Transcriptome-Based Identification of ABC Transporters in the Western Tarnished Plant Bug Lygus hesperus.</title>
        <authorList>
            <person name="Hull J.J."/>
            <person name="Chaney K."/>
            <person name="Geib S.M."/>
            <person name="Fabrick J.A."/>
            <person name="Brent C.S."/>
            <person name="Walsh D."/>
            <person name="Lavine L.C."/>
        </authorList>
    </citation>
    <scope>NUCLEOTIDE SEQUENCE</scope>
</reference>
<feature type="transmembrane region" description="Helical" evidence="1">
    <location>
        <begin position="502"/>
        <end position="523"/>
    </location>
</feature>
<dbReference type="EMBL" id="GBHO01039618">
    <property type="protein sequence ID" value="JAG03986.1"/>
    <property type="molecule type" value="Transcribed_RNA"/>
</dbReference>
<feature type="transmembrane region" description="Helical" evidence="1">
    <location>
        <begin position="217"/>
        <end position="241"/>
    </location>
</feature>
<feature type="transmembrane region" description="Helical" evidence="1">
    <location>
        <begin position="652"/>
        <end position="673"/>
    </location>
</feature>
<dbReference type="SMART" id="SM00703">
    <property type="entry name" value="NRF"/>
    <property type="match status" value="1"/>
</dbReference>
<proteinExistence type="predicted"/>
<evidence type="ECO:0000313" key="4">
    <source>
        <dbReference type="EMBL" id="JAG03986.1"/>
    </source>
</evidence>
<dbReference type="PANTHER" id="PTHR11161:SF0">
    <property type="entry name" value="O-ACYLTRANSFERASE LIKE PROTEIN"/>
    <property type="match status" value="1"/>
</dbReference>
<keyword evidence="1" id="KW-1133">Transmembrane helix</keyword>
<dbReference type="InterPro" id="IPR002656">
    <property type="entry name" value="Acyl_transf_3_dom"/>
</dbReference>
<evidence type="ECO:0000256" key="2">
    <source>
        <dbReference type="SAM" id="SignalP"/>
    </source>
</evidence>
<feature type="transmembrane region" description="Helical" evidence="1">
    <location>
        <begin position="323"/>
        <end position="346"/>
    </location>
</feature>
<dbReference type="Pfam" id="PF01757">
    <property type="entry name" value="Acyl_transf_3"/>
    <property type="match status" value="1"/>
</dbReference>